<gene>
    <name evidence="2" type="ORF">UCDDA912_g00840</name>
</gene>
<name>A0A0G2FZ27_9PEZI</name>
<accession>A0A0G2FZ27</accession>
<dbReference type="InterPro" id="IPR000073">
    <property type="entry name" value="AB_hydrolase_1"/>
</dbReference>
<dbReference type="Pfam" id="PF12697">
    <property type="entry name" value="Abhydrolase_6"/>
    <property type="match status" value="1"/>
</dbReference>
<organism evidence="2 3">
    <name type="scientific">Diaporthe ampelina</name>
    <dbReference type="NCBI Taxonomy" id="1214573"/>
    <lineage>
        <taxon>Eukaryota</taxon>
        <taxon>Fungi</taxon>
        <taxon>Dikarya</taxon>
        <taxon>Ascomycota</taxon>
        <taxon>Pezizomycotina</taxon>
        <taxon>Sordariomycetes</taxon>
        <taxon>Sordariomycetidae</taxon>
        <taxon>Diaporthales</taxon>
        <taxon>Diaporthaceae</taxon>
        <taxon>Diaporthe</taxon>
    </lineage>
</organism>
<evidence type="ECO:0000313" key="3">
    <source>
        <dbReference type="Proteomes" id="UP000034680"/>
    </source>
</evidence>
<dbReference type="InterPro" id="IPR052897">
    <property type="entry name" value="Sec-Metab_Biosynth_Hydrolase"/>
</dbReference>
<dbReference type="OrthoDB" id="408373at2759"/>
<reference evidence="2 3" key="2">
    <citation type="submission" date="2015-05" db="EMBL/GenBank/DDBJ databases">
        <authorList>
            <person name="Morales-Cruz A."/>
            <person name="Amrine K.C."/>
            <person name="Cantu D."/>
        </authorList>
    </citation>
    <scope>NUCLEOTIDE SEQUENCE [LARGE SCALE GENOMIC DNA]</scope>
    <source>
        <strain evidence="2">DA912</strain>
    </source>
</reference>
<dbReference type="SUPFAM" id="SSF53474">
    <property type="entry name" value="alpha/beta-Hydrolases"/>
    <property type="match status" value="1"/>
</dbReference>
<comment type="caution">
    <text evidence="2">The sequence shown here is derived from an EMBL/GenBank/DDBJ whole genome shotgun (WGS) entry which is preliminary data.</text>
</comment>
<evidence type="ECO:0000259" key="1">
    <source>
        <dbReference type="Pfam" id="PF12697"/>
    </source>
</evidence>
<evidence type="ECO:0000313" key="2">
    <source>
        <dbReference type="EMBL" id="KKY39129.1"/>
    </source>
</evidence>
<reference evidence="2 3" key="1">
    <citation type="submission" date="2015-05" db="EMBL/GenBank/DDBJ databases">
        <title>Distinctive expansion of gene families associated with plant cell wall degradation and secondary metabolism in the genomes of grapevine trunk pathogens.</title>
        <authorList>
            <person name="Lawrence D.P."/>
            <person name="Travadon R."/>
            <person name="Rolshausen P.E."/>
            <person name="Baumgartner K."/>
        </authorList>
    </citation>
    <scope>NUCLEOTIDE SEQUENCE [LARGE SCALE GENOMIC DNA]</scope>
    <source>
        <strain evidence="2">DA912</strain>
    </source>
</reference>
<protein>
    <recommendedName>
        <fullName evidence="1">AB hydrolase-1 domain-containing protein</fullName>
    </recommendedName>
</protein>
<dbReference type="PANTHER" id="PTHR37017">
    <property type="entry name" value="AB HYDROLASE-1 DOMAIN-CONTAINING PROTEIN-RELATED"/>
    <property type="match status" value="1"/>
</dbReference>
<dbReference type="PANTHER" id="PTHR37017:SF3">
    <property type="entry name" value="AB HYDROLASE-1 DOMAIN-CONTAINING PROTEIN"/>
    <property type="match status" value="1"/>
</dbReference>
<dbReference type="Proteomes" id="UP000034680">
    <property type="component" value="Unassembled WGS sequence"/>
</dbReference>
<dbReference type="InterPro" id="IPR029058">
    <property type="entry name" value="AB_hydrolase_fold"/>
</dbReference>
<dbReference type="AlphaFoldDB" id="A0A0G2FZ27"/>
<sequence length="259" mass="27647">MTCKAVFILVPGAWHSASTWDKVASLLVEKGHTAIAVTLPSTSGDPAATFGDDVAHVRGLILTEVSQGHQVIVVVHSYGGLVGESAVRDVPTASHPSPDTAQGKVIGLALMATGFNVTNMSFIDGIGGQPPPIWRADEESGFVVFTEGTDPAELFYHDLPTDEEKQHWVSKLTKQSVKSLFEGREHSYSGWQDVPSWVLMTTKDRGLPVEAQKMMIQTALDAGASVETREIESGHSPMLSHPEETASFLVEAATDLAGG</sequence>
<dbReference type="EMBL" id="LCUC01000033">
    <property type="protein sequence ID" value="KKY39129.1"/>
    <property type="molecule type" value="Genomic_DNA"/>
</dbReference>
<feature type="domain" description="AB hydrolase-1" evidence="1">
    <location>
        <begin position="8"/>
        <end position="247"/>
    </location>
</feature>
<dbReference type="STRING" id="1214573.A0A0G2FZ27"/>
<dbReference type="Gene3D" id="3.40.50.1820">
    <property type="entry name" value="alpha/beta hydrolase"/>
    <property type="match status" value="1"/>
</dbReference>
<keyword evidence="3" id="KW-1185">Reference proteome</keyword>
<proteinExistence type="predicted"/>